<feature type="transmembrane region" description="Helical" evidence="6">
    <location>
        <begin position="283"/>
        <end position="300"/>
    </location>
</feature>
<dbReference type="EMBL" id="JAHDYR010000020">
    <property type="protein sequence ID" value="KAG9393883.1"/>
    <property type="molecule type" value="Genomic_DNA"/>
</dbReference>
<keyword evidence="3 6" id="KW-1133">Transmembrane helix</keyword>
<feature type="transmembrane region" description="Helical" evidence="6">
    <location>
        <begin position="250"/>
        <end position="271"/>
    </location>
</feature>
<evidence type="ECO:0000256" key="2">
    <source>
        <dbReference type="ARBA" id="ARBA00022692"/>
    </source>
</evidence>
<dbReference type="GO" id="GO:0015095">
    <property type="term" value="F:magnesium ion transmembrane transporter activity"/>
    <property type="evidence" value="ECO:0007669"/>
    <property type="project" value="InterPro"/>
</dbReference>
<evidence type="ECO:0000256" key="3">
    <source>
        <dbReference type="ARBA" id="ARBA00022989"/>
    </source>
</evidence>
<evidence type="ECO:0000313" key="7">
    <source>
        <dbReference type="EMBL" id="KAG9393883.1"/>
    </source>
</evidence>
<feature type="transmembrane region" description="Helical" evidence="6">
    <location>
        <begin position="219"/>
        <end position="238"/>
    </location>
</feature>
<dbReference type="PANTHER" id="PTHR12570">
    <property type="match status" value="1"/>
</dbReference>
<feature type="compositionally biased region" description="Basic and acidic residues" evidence="5">
    <location>
        <begin position="314"/>
        <end position="327"/>
    </location>
</feature>
<gene>
    <name evidence="7" type="ORF">J8273_4747</name>
</gene>
<feature type="transmembrane region" description="Helical" evidence="6">
    <location>
        <begin position="155"/>
        <end position="174"/>
    </location>
</feature>
<dbReference type="AlphaFoldDB" id="A0A8J6ATQ0"/>
<keyword evidence="4 6" id="KW-0472">Membrane</keyword>
<feature type="transmembrane region" description="Helical" evidence="6">
    <location>
        <begin position="87"/>
        <end position="105"/>
    </location>
</feature>
<protein>
    <submittedName>
        <fullName evidence="7">Magnesium transporter NIPA</fullName>
    </submittedName>
</protein>
<dbReference type="GO" id="GO:0016020">
    <property type="term" value="C:membrane"/>
    <property type="evidence" value="ECO:0007669"/>
    <property type="project" value="UniProtKB-SubCell"/>
</dbReference>
<evidence type="ECO:0000256" key="6">
    <source>
        <dbReference type="SAM" id="Phobius"/>
    </source>
</evidence>
<evidence type="ECO:0000256" key="4">
    <source>
        <dbReference type="ARBA" id="ARBA00023136"/>
    </source>
</evidence>
<feature type="transmembrane region" description="Helical" evidence="6">
    <location>
        <begin position="6"/>
        <end position="31"/>
    </location>
</feature>
<organism evidence="7 8">
    <name type="scientific">Carpediemonas membranifera</name>
    <dbReference type="NCBI Taxonomy" id="201153"/>
    <lineage>
        <taxon>Eukaryota</taxon>
        <taxon>Metamonada</taxon>
        <taxon>Carpediemonas-like organisms</taxon>
        <taxon>Carpediemonas</taxon>
    </lineage>
</organism>
<dbReference type="Pfam" id="PF05653">
    <property type="entry name" value="Mg_trans_NIPA"/>
    <property type="match status" value="1"/>
</dbReference>
<dbReference type="Proteomes" id="UP000717585">
    <property type="component" value="Unassembled WGS sequence"/>
</dbReference>
<reference evidence="7" key="1">
    <citation type="submission" date="2021-05" db="EMBL/GenBank/DDBJ databases">
        <title>A free-living protist that lacks canonical eukaryotic 1 DNA replication and segregation systems.</title>
        <authorList>
            <person name="Salas-Leiva D.E."/>
            <person name="Tromer E.C."/>
            <person name="Curtis B.A."/>
            <person name="Jerlstrom-Hultqvist J."/>
            <person name="Kolisko M."/>
            <person name="Yi Z."/>
            <person name="Salas-Leiva J.S."/>
            <person name="Gallot-Lavallee L."/>
            <person name="Kops G.J.P.L."/>
            <person name="Archibald J.M."/>
            <person name="Simpson A.G.B."/>
            <person name="Roger A.J."/>
        </authorList>
    </citation>
    <scope>NUCLEOTIDE SEQUENCE</scope>
    <source>
        <strain evidence="7">BICM</strain>
    </source>
</reference>
<feature type="transmembrane region" description="Helical" evidence="6">
    <location>
        <begin position="117"/>
        <end position="135"/>
    </location>
</feature>
<proteinExistence type="predicted"/>
<dbReference type="OrthoDB" id="165382at2759"/>
<evidence type="ECO:0000256" key="1">
    <source>
        <dbReference type="ARBA" id="ARBA00004141"/>
    </source>
</evidence>
<dbReference type="InterPro" id="IPR037185">
    <property type="entry name" value="EmrE-like"/>
</dbReference>
<evidence type="ECO:0000313" key="8">
    <source>
        <dbReference type="Proteomes" id="UP000717585"/>
    </source>
</evidence>
<comment type="caution">
    <text evidence="7">The sequence shown here is derived from an EMBL/GenBank/DDBJ whole genome shotgun (WGS) entry which is preliminary data.</text>
</comment>
<keyword evidence="8" id="KW-1185">Reference proteome</keyword>
<dbReference type="InterPro" id="IPR008521">
    <property type="entry name" value="Mg_trans_NIPA"/>
</dbReference>
<feature type="region of interest" description="Disordered" evidence="5">
    <location>
        <begin position="308"/>
        <end position="327"/>
    </location>
</feature>
<sequence length="327" mass="35301">MAVSELIDVALATFTSPVFLLGVVLCVTATLNQNIGMGCQKIVHLRLARTEPKRQYFQDVYWWAAFALFLSGVVLDFVALGFLPASVALPLGGIGLVASGYFSHVKLGEAFTKLDKVGTVLIMVGSWTTVVFSAKDDLLFTAAQLWHKFSSMHDPAFWYLAFCVLTVVGLVEAMRSGHSNAIIASVLPGAIGAFGNLGGKSSAELVRLTLSGESQLGHPFSYVFVGGTVLTLVVQNHFLQMAIAKFDNVIVVPIYFVTLVVYSVFSGIFFFQEFGSATVLQDIVFLLGIVGVIGGTYLLTKDHLHSSHSSQGVKLDEPSDDKGWKHV</sequence>
<keyword evidence="2 6" id="KW-0812">Transmembrane</keyword>
<dbReference type="SUPFAM" id="SSF103481">
    <property type="entry name" value="Multidrug resistance efflux transporter EmrE"/>
    <property type="match status" value="1"/>
</dbReference>
<accession>A0A8J6ATQ0</accession>
<comment type="subcellular location">
    <subcellularLocation>
        <location evidence="1">Membrane</location>
        <topology evidence="1">Multi-pass membrane protein</topology>
    </subcellularLocation>
</comment>
<evidence type="ECO:0000256" key="5">
    <source>
        <dbReference type="SAM" id="MobiDB-lite"/>
    </source>
</evidence>
<feature type="transmembrane region" description="Helical" evidence="6">
    <location>
        <begin position="60"/>
        <end position="81"/>
    </location>
</feature>
<name>A0A8J6ATQ0_9EUKA</name>